<dbReference type="GO" id="GO:0006065">
    <property type="term" value="P:UDP-glucuronate biosynthetic process"/>
    <property type="evidence" value="ECO:0007669"/>
    <property type="project" value="UniProtKB-UniPathway"/>
</dbReference>
<dbReference type="GO" id="GO:0051287">
    <property type="term" value="F:NAD binding"/>
    <property type="evidence" value="ECO:0007669"/>
    <property type="project" value="InterPro"/>
</dbReference>
<evidence type="ECO:0000256" key="1">
    <source>
        <dbReference type="ARBA" id="ARBA00004701"/>
    </source>
</evidence>
<sequence length="475" mass="51883">MNSWLDGSDLIELAPGSAQTATDRLPVIAPVIPQNTAPRRISIFGLGYVGAVSAACFSRTGHTVIGLDTNEIKRQCFREGKPPVVEAGLDDFMQQGVRSGRLTATDDVNQAIRDTDISLICVGTPSRDNGSINIDTVCSVIAEIGRALREKQGDHLVIVRSTMIPGSMRNTIIPILERESGRRCGEGLSVAYNPEFLRESTAVADFFAPPKTVVGADDPAAALAVANLYEGIRAPLFTVSFEASEMIKYADNTWHALKVCFGNEIGNICQALNIDSYELMNVFCSDTKLNISPYYLKPGYAFGGSCLPKDARALTYLARQLDVEVPILSNILPSNRNQIERAIAKVVGFGQRDIAVLGFSFKPGTDDLRESPQVELIERLIGKGFNLKLYDPSVNLSKLTGVNRQYIEKAIPHIGSIMMTSLRKTVVAADVIIIGNASPEFRSIEPMLSEDQIVLDLARLWESPDMKARYVGINW</sequence>
<evidence type="ECO:0000256" key="9">
    <source>
        <dbReference type="PIRSR" id="PIRSR500134-2"/>
    </source>
</evidence>
<accession>K8PFC0</accession>
<reference evidence="12 13" key="1">
    <citation type="submission" date="2012-04" db="EMBL/GenBank/DDBJ databases">
        <title>The Genome Sequence of Afipia broomeae ATCC 49717.</title>
        <authorList>
            <consortium name="The Broad Institute Genome Sequencing Platform"/>
            <person name="Earl A."/>
            <person name="Ward D."/>
            <person name="Feldgarden M."/>
            <person name="Gevers D."/>
            <person name="Huys G."/>
            <person name="Walker B."/>
            <person name="Young S.K."/>
            <person name="Zeng Q."/>
            <person name="Gargeya S."/>
            <person name="Fitzgerald M."/>
            <person name="Haas B."/>
            <person name="Abouelleil A."/>
            <person name="Alvarado L."/>
            <person name="Arachchi H.M."/>
            <person name="Berlin A."/>
            <person name="Chapman S.B."/>
            <person name="Goldberg J."/>
            <person name="Griggs A."/>
            <person name="Gujja S."/>
            <person name="Hansen M."/>
            <person name="Howarth C."/>
            <person name="Imamovic A."/>
            <person name="Larimer J."/>
            <person name="McCowen C."/>
            <person name="Montmayeur A."/>
            <person name="Murphy C."/>
            <person name="Neiman D."/>
            <person name="Pearson M."/>
            <person name="Priest M."/>
            <person name="Roberts A."/>
            <person name="Saif S."/>
            <person name="Shea T."/>
            <person name="Sisk P."/>
            <person name="Sykes S."/>
            <person name="Wortman J."/>
            <person name="Nusbaum C."/>
            <person name="Birren B."/>
        </authorList>
    </citation>
    <scope>NUCLEOTIDE SEQUENCE [LARGE SCALE GENOMIC DNA]</scope>
    <source>
        <strain evidence="12 13">ATCC 49717</strain>
    </source>
</reference>
<feature type="binding site" evidence="9">
    <location>
        <position position="362"/>
    </location>
    <ligand>
        <name>substrate</name>
    </ligand>
</feature>
<dbReference type="PIRSF" id="PIRSF000124">
    <property type="entry name" value="UDPglc_GDPman_dh"/>
    <property type="match status" value="1"/>
</dbReference>
<dbReference type="Gene3D" id="3.40.50.720">
    <property type="entry name" value="NAD(P)-binding Rossmann-like Domain"/>
    <property type="match status" value="2"/>
</dbReference>
<feature type="binding site" evidence="10">
    <location>
        <position position="73"/>
    </location>
    <ligand>
        <name>NAD(+)</name>
        <dbReference type="ChEBI" id="CHEBI:57540"/>
    </ligand>
</feature>
<comment type="similarity">
    <text evidence="2 7">Belongs to the UDP-glucose/GDP-mannose dehydrogenase family.</text>
</comment>
<dbReference type="Proteomes" id="UP000001096">
    <property type="component" value="Unassembled WGS sequence"/>
</dbReference>
<dbReference type="Pfam" id="PF03721">
    <property type="entry name" value="UDPG_MGDP_dh_N"/>
    <property type="match status" value="1"/>
</dbReference>
<dbReference type="GO" id="GO:0003979">
    <property type="term" value="F:UDP-glucose 6-dehydrogenase activity"/>
    <property type="evidence" value="ECO:0007669"/>
    <property type="project" value="UniProtKB-EC"/>
</dbReference>
<feature type="binding site" evidence="10">
    <location>
        <position position="124"/>
    </location>
    <ligand>
        <name>NAD(+)</name>
        <dbReference type="ChEBI" id="CHEBI:57540"/>
    </ligand>
</feature>
<dbReference type="PANTHER" id="PTHR43750">
    <property type="entry name" value="UDP-GLUCOSE 6-DEHYDROGENASE TUAD"/>
    <property type="match status" value="1"/>
</dbReference>
<keyword evidence="5 7" id="KW-0520">NAD</keyword>
<keyword evidence="4 7" id="KW-0560">Oxidoreductase</keyword>
<dbReference type="SUPFAM" id="SSF52413">
    <property type="entry name" value="UDP-glucose/GDP-mannose dehydrogenase C-terminal domain"/>
    <property type="match status" value="1"/>
</dbReference>
<dbReference type="PIRSF" id="PIRSF500134">
    <property type="entry name" value="UDPglc_DH_bac"/>
    <property type="match status" value="1"/>
</dbReference>
<protein>
    <recommendedName>
        <fullName evidence="3 7">UDP-glucose 6-dehydrogenase</fullName>
        <ecNumber evidence="3 7">1.1.1.22</ecNumber>
    </recommendedName>
</protein>
<dbReference type="SUPFAM" id="SSF48179">
    <property type="entry name" value="6-phosphogluconate dehydrogenase C-terminal domain-like"/>
    <property type="match status" value="1"/>
</dbReference>
<dbReference type="GO" id="GO:0000271">
    <property type="term" value="P:polysaccharide biosynthetic process"/>
    <property type="evidence" value="ECO:0007669"/>
    <property type="project" value="InterPro"/>
</dbReference>
<comment type="pathway">
    <text evidence="1">Nucleotide-sugar biosynthesis; UDP-alpha-D-glucuronate biosynthesis; UDP-alpha-D-glucuronate from UDP-alpha-D-glucose: step 1/1.</text>
</comment>
<dbReference type="SUPFAM" id="SSF51735">
    <property type="entry name" value="NAD(P)-binding Rossmann-fold domains"/>
    <property type="match status" value="1"/>
</dbReference>
<keyword evidence="13" id="KW-1185">Reference proteome</keyword>
<dbReference type="SMART" id="SM00984">
    <property type="entry name" value="UDPG_MGDP_dh_C"/>
    <property type="match status" value="1"/>
</dbReference>
<dbReference type="Gene3D" id="1.20.5.170">
    <property type="match status" value="1"/>
</dbReference>
<evidence type="ECO:0000256" key="10">
    <source>
        <dbReference type="PIRSR" id="PIRSR500134-3"/>
    </source>
</evidence>
<evidence type="ECO:0000256" key="2">
    <source>
        <dbReference type="ARBA" id="ARBA00006601"/>
    </source>
</evidence>
<proteinExistence type="inferred from homology"/>
<feature type="active site" description="Nucleophile" evidence="8">
    <location>
        <position position="306"/>
    </location>
</feature>
<dbReference type="HOGENOM" id="CLU_023810_1_1_5"/>
<dbReference type="EC" id="1.1.1.22" evidence="3 7"/>
<feature type="binding site" evidence="9">
    <location>
        <begin position="196"/>
        <end position="199"/>
    </location>
    <ligand>
        <name>substrate</name>
    </ligand>
</feature>
<comment type="catalytic activity">
    <reaction evidence="6 7">
        <text>UDP-alpha-D-glucose + 2 NAD(+) + H2O = UDP-alpha-D-glucuronate + 2 NADH + 3 H(+)</text>
        <dbReference type="Rhea" id="RHEA:23596"/>
        <dbReference type="ChEBI" id="CHEBI:15377"/>
        <dbReference type="ChEBI" id="CHEBI:15378"/>
        <dbReference type="ChEBI" id="CHEBI:57540"/>
        <dbReference type="ChEBI" id="CHEBI:57945"/>
        <dbReference type="ChEBI" id="CHEBI:58052"/>
        <dbReference type="ChEBI" id="CHEBI:58885"/>
        <dbReference type="EC" id="1.1.1.22"/>
    </reaction>
</comment>
<dbReference type="InterPro" id="IPR017476">
    <property type="entry name" value="UDP-Glc/GDP-Man"/>
</dbReference>
<dbReference type="Pfam" id="PF00984">
    <property type="entry name" value="UDPG_MGDP_dh"/>
    <property type="match status" value="1"/>
</dbReference>
<feature type="binding site" evidence="9">
    <location>
        <position position="248"/>
    </location>
    <ligand>
        <name>substrate</name>
    </ligand>
</feature>
<evidence type="ECO:0000256" key="4">
    <source>
        <dbReference type="ARBA" id="ARBA00023002"/>
    </source>
</evidence>
<dbReference type="InterPro" id="IPR028357">
    <property type="entry name" value="UDPglc_DH_bac"/>
</dbReference>
<dbReference type="Pfam" id="PF03720">
    <property type="entry name" value="UDPG_MGDP_dh_C"/>
    <property type="match status" value="1"/>
</dbReference>
<dbReference type="EMBL" id="AGWX01000002">
    <property type="protein sequence ID" value="EKS39454.1"/>
    <property type="molecule type" value="Genomic_DNA"/>
</dbReference>
<dbReference type="PANTHER" id="PTHR43750:SF1">
    <property type="entry name" value="GDP-MANNOSE 6-DEHYDROGENASE"/>
    <property type="match status" value="1"/>
</dbReference>
<evidence type="ECO:0000256" key="5">
    <source>
        <dbReference type="ARBA" id="ARBA00023027"/>
    </source>
</evidence>
<feature type="domain" description="UDP-glucose/GDP-mannose dehydrogenase C-terminal" evidence="11">
    <location>
        <begin position="355"/>
        <end position="463"/>
    </location>
</feature>
<dbReference type="InterPro" id="IPR001732">
    <property type="entry name" value="UDP-Glc/GDP-Man_DH_N"/>
</dbReference>
<evidence type="ECO:0000256" key="3">
    <source>
        <dbReference type="ARBA" id="ARBA00012954"/>
    </source>
</evidence>
<evidence type="ECO:0000313" key="13">
    <source>
        <dbReference type="Proteomes" id="UP000001096"/>
    </source>
</evidence>
<dbReference type="InterPro" id="IPR036291">
    <property type="entry name" value="NAD(P)-bd_dom_sf"/>
</dbReference>
<evidence type="ECO:0000256" key="7">
    <source>
        <dbReference type="PIRNR" id="PIRNR000124"/>
    </source>
</evidence>
<dbReference type="eggNOG" id="COG1004">
    <property type="taxonomic scope" value="Bacteria"/>
</dbReference>
<evidence type="ECO:0000256" key="6">
    <source>
        <dbReference type="ARBA" id="ARBA00047473"/>
    </source>
</evidence>
<feature type="binding site" evidence="10">
    <location>
        <position position="68"/>
    </location>
    <ligand>
        <name>NAD(+)</name>
        <dbReference type="ChEBI" id="CHEBI:57540"/>
    </ligand>
</feature>
<evidence type="ECO:0000259" key="11">
    <source>
        <dbReference type="SMART" id="SM00984"/>
    </source>
</evidence>
<feature type="binding site" evidence="9">
    <location>
        <begin position="295"/>
        <end position="299"/>
    </location>
    <ligand>
        <name>substrate</name>
    </ligand>
</feature>
<dbReference type="InterPro" id="IPR036220">
    <property type="entry name" value="UDP-Glc/GDP-Man_DH_C_sf"/>
</dbReference>
<organism evidence="12 13">
    <name type="scientific">Afipia broomeae ATCC 49717</name>
    <dbReference type="NCBI Taxonomy" id="883078"/>
    <lineage>
        <taxon>Bacteria</taxon>
        <taxon>Pseudomonadati</taxon>
        <taxon>Pseudomonadota</taxon>
        <taxon>Alphaproteobacteria</taxon>
        <taxon>Hyphomicrobiales</taxon>
        <taxon>Nitrobacteraceae</taxon>
        <taxon>Afipia</taxon>
    </lineage>
</organism>
<dbReference type="InterPro" id="IPR014027">
    <property type="entry name" value="UDP-Glc/GDP-Man_DH_C"/>
</dbReference>
<feature type="binding site" evidence="10">
    <location>
        <position position="309"/>
    </location>
    <ligand>
        <name>NAD(+)</name>
        <dbReference type="ChEBI" id="CHEBI:57540"/>
    </ligand>
</feature>
<evidence type="ECO:0000256" key="8">
    <source>
        <dbReference type="PIRSR" id="PIRSR500134-1"/>
    </source>
</evidence>
<dbReference type="InterPro" id="IPR014026">
    <property type="entry name" value="UDP-Glc/GDP-Man_DH_dimer"/>
</dbReference>
<comment type="caution">
    <text evidence="12">The sequence shown here is derived from an EMBL/GenBank/DDBJ whole genome shotgun (WGS) entry which is preliminary data.</text>
</comment>
<feature type="binding site" evidence="9">
    <location>
        <position position="303"/>
    </location>
    <ligand>
        <name>substrate</name>
    </ligand>
</feature>
<dbReference type="NCBIfam" id="TIGR03026">
    <property type="entry name" value="NDP-sugDHase"/>
    <property type="match status" value="1"/>
</dbReference>
<dbReference type="InterPro" id="IPR008927">
    <property type="entry name" value="6-PGluconate_DH-like_C_sf"/>
</dbReference>
<evidence type="ECO:0000313" key="12">
    <source>
        <dbReference type="EMBL" id="EKS39454.1"/>
    </source>
</evidence>
<feature type="binding site" evidence="10">
    <location>
        <position position="369"/>
    </location>
    <ligand>
        <name>NAD(+)</name>
        <dbReference type="ChEBI" id="CHEBI:57540"/>
    </ligand>
</feature>
<dbReference type="AlphaFoldDB" id="K8PFC0"/>
<name>K8PFC0_9BRAD</name>
<dbReference type="PATRIC" id="fig|883078.3.peg.1448"/>
<gene>
    <name evidence="12" type="ORF">HMPREF9695_01415</name>
</gene>
<feature type="binding site" evidence="10">
    <location>
        <position position="199"/>
    </location>
    <ligand>
        <name>NAD(+)</name>
        <dbReference type="ChEBI" id="CHEBI:57540"/>
    </ligand>
</feature>
<feature type="binding site" evidence="10">
    <location>
        <position position="162"/>
    </location>
    <ligand>
        <name>NAD(+)</name>
        <dbReference type="ChEBI" id="CHEBI:57540"/>
    </ligand>
</feature>
<dbReference type="UniPathway" id="UPA00038">
    <property type="reaction ID" value="UER00491"/>
</dbReference>